<dbReference type="EMBL" id="LUGG01000015">
    <property type="protein sequence ID" value="OBZ69774.1"/>
    <property type="molecule type" value="Genomic_DNA"/>
</dbReference>
<sequence length="281" mass="30189">MRLDDTLTALTYLASGSFTILRLFAVGVKDWKVLVCLAALCLVRPTISVFEAVGYAPIAIGSPLYGCMGLTRACAFRRLGIVSRSTTIAADTLLIVYTWYKTYGTYAALKLEHKTSIAYLLLRDGTIYFVSIVLIHILSIISDTIGSGSVIFSVWAYFDQVFTPIFLCRLILNLREVDNAKCGNDDSGGFSDLHFSSIPFGNLGAPLDFARDAGADVCAEEGGDSASLDESSPGLPSHYDGMELPLCDESGPSTSTQGLDGSAESSGRRKCAEPSSPYGFY</sequence>
<organism evidence="3 4">
    <name type="scientific">Grifola frondosa</name>
    <name type="common">Maitake</name>
    <name type="synonym">Polyporus frondosus</name>
    <dbReference type="NCBI Taxonomy" id="5627"/>
    <lineage>
        <taxon>Eukaryota</taxon>
        <taxon>Fungi</taxon>
        <taxon>Dikarya</taxon>
        <taxon>Basidiomycota</taxon>
        <taxon>Agaricomycotina</taxon>
        <taxon>Agaricomycetes</taxon>
        <taxon>Polyporales</taxon>
        <taxon>Grifolaceae</taxon>
        <taxon>Grifola</taxon>
    </lineage>
</organism>
<protein>
    <submittedName>
        <fullName evidence="3">Uncharacterized protein</fullName>
    </submittedName>
</protein>
<gene>
    <name evidence="3" type="ORF">A0H81_10176</name>
</gene>
<evidence type="ECO:0000256" key="1">
    <source>
        <dbReference type="SAM" id="MobiDB-lite"/>
    </source>
</evidence>
<evidence type="ECO:0000313" key="4">
    <source>
        <dbReference type="Proteomes" id="UP000092993"/>
    </source>
</evidence>
<feature type="compositionally biased region" description="Polar residues" evidence="1">
    <location>
        <begin position="251"/>
        <end position="265"/>
    </location>
</feature>
<proteinExistence type="predicted"/>
<keyword evidence="2" id="KW-0812">Transmembrane</keyword>
<keyword evidence="4" id="KW-1185">Reference proteome</keyword>
<feature type="transmembrane region" description="Helical" evidence="2">
    <location>
        <begin position="33"/>
        <end position="61"/>
    </location>
</feature>
<reference evidence="3 4" key="1">
    <citation type="submission" date="2016-03" db="EMBL/GenBank/DDBJ databases">
        <title>Whole genome sequencing of Grifola frondosa 9006-11.</title>
        <authorList>
            <person name="Min B."/>
            <person name="Park H."/>
            <person name="Kim J.-G."/>
            <person name="Cho H."/>
            <person name="Oh Y.-L."/>
            <person name="Kong W.-S."/>
            <person name="Choi I.-G."/>
        </authorList>
    </citation>
    <scope>NUCLEOTIDE SEQUENCE [LARGE SCALE GENOMIC DNA]</scope>
    <source>
        <strain evidence="3 4">9006-11</strain>
    </source>
</reference>
<dbReference type="Proteomes" id="UP000092993">
    <property type="component" value="Unassembled WGS sequence"/>
</dbReference>
<evidence type="ECO:0000256" key="2">
    <source>
        <dbReference type="SAM" id="Phobius"/>
    </source>
</evidence>
<feature type="transmembrane region" description="Helical" evidence="2">
    <location>
        <begin position="6"/>
        <end position="26"/>
    </location>
</feature>
<dbReference type="OrthoDB" id="3052633at2759"/>
<feature type="region of interest" description="Disordered" evidence="1">
    <location>
        <begin position="220"/>
        <end position="281"/>
    </location>
</feature>
<name>A0A1C7M3W5_GRIFR</name>
<feature type="transmembrane region" description="Helical" evidence="2">
    <location>
        <begin position="154"/>
        <end position="172"/>
    </location>
</feature>
<feature type="transmembrane region" description="Helical" evidence="2">
    <location>
        <begin position="121"/>
        <end position="142"/>
    </location>
</feature>
<keyword evidence="2" id="KW-0472">Membrane</keyword>
<evidence type="ECO:0000313" key="3">
    <source>
        <dbReference type="EMBL" id="OBZ69774.1"/>
    </source>
</evidence>
<keyword evidence="2" id="KW-1133">Transmembrane helix</keyword>
<dbReference type="OMA" id="WHITLIV"/>
<accession>A0A1C7M3W5</accession>
<dbReference type="AlphaFoldDB" id="A0A1C7M3W5"/>
<comment type="caution">
    <text evidence="3">The sequence shown here is derived from an EMBL/GenBank/DDBJ whole genome shotgun (WGS) entry which is preliminary data.</text>
</comment>